<sequence>MARLCRTTSIYIFPMMRKPELATRGYVSASVNYTTNTDDHPSNLDKMYTEIKNSVKAVVAQAKQHGYPVNQMAITGKSAGGTLAMTYAFRDGKDSPVPLKFVFRKSAPRASNRRSGLAQMVILKATGETKRSS</sequence>
<dbReference type="Gene3D" id="3.40.50.1820">
    <property type="entry name" value="alpha/beta hydrolase"/>
    <property type="match status" value="1"/>
</dbReference>
<organism evidence="2 3">
    <name type="scientific">Corynebacterium kroppenstedtii (strain DSM 44385 / JCM 11950 / CIP 105744 / CCUG 35717)</name>
    <dbReference type="NCBI Taxonomy" id="645127"/>
    <lineage>
        <taxon>Bacteria</taxon>
        <taxon>Bacillati</taxon>
        <taxon>Actinomycetota</taxon>
        <taxon>Actinomycetes</taxon>
        <taxon>Mycobacteriales</taxon>
        <taxon>Corynebacteriaceae</taxon>
        <taxon>Corynebacterium</taxon>
    </lineage>
</organism>
<feature type="domain" description="BD-FAE-like" evidence="1">
    <location>
        <begin position="19"/>
        <end position="92"/>
    </location>
</feature>
<reference evidence="2 3" key="1">
    <citation type="journal article" date="2008" name="J. Biotechnol.">
        <title>Ultrafast pyrosequencing of Corynebacterium kroppenstedtii DSM44385 revealed insights into the physiology of a lipophilic corynebacterium that lacks mycolic acids.</title>
        <authorList>
            <person name="Tauch A."/>
            <person name="Schneider J."/>
            <person name="Szczepanowski R."/>
            <person name="Tilker A."/>
            <person name="Viehoever P."/>
            <person name="Gartemann K.-H."/>
            <person name="Arnold W."/>
            <person name="Blom J."/>
            <person name="Brinkrolf K."/>
            <person name="Brune I."/>
            <person name="Goetker S."/>
            <person name="Weisshaar B."/>
            <person name="Goesmann A."/>
            <person name="Droege M."/>
            <person name="Puehler A."/>
        </authorList>
    </citation>
    <scope>NUCLEOTIDE SEQUENCE [LARGE SCALE GENOMIC DNA]</scope>
    <source>
        <strain evidence="3">DSM 44385 / JCM 11950 / CIP 105744 / CCUG 35717</strain>
    </source>
</reference>
<dbReference type="Pfam" id="PF20434">
    <property type="entry name" value="BD-FAE"/>
    <property type="match status" value="1"/>
</dbReference>
<protein>
    <recommendedName>
        <fullName evidence="1">BD-FAE-like domain-containing protein</fullName>
    </recommendedName>
</protein>
<evidence type="ECO:0000313" key="2">
    <source>
        <dbReference type="EMBL" id="ACR17023.1"/>
    </source>
</evidence>
<dbReference type="KEGG" id="ckp:ckrop_0232"/>
<dbReference type="InterPro" id="IPR049492">
    <property type="entry name" value="BD-FAE-like_dom"/>
</dbReference>
<keyword evidence="3" id="KW-1185">Reference proteome</keyword>
<dbReference type="Proteomes" id="UP000001473">
    <property type="component" value="Chromosome"/>
</dbReference>
<dbReference type="HOGENOM" id="CLU_1903158_0_0_11"/>
<evidence type="ECO:0000259" key="1">
    <source>
        <dbReference type="Pfam" id="PF20434"/>
    </source>
</evidence>
<dbReference type="AlphaFoldDB" id="C4LGR8"/>
<evidence type="ECO:0000313" key="3">
    <source>
        <dbReference type="Proteomes" id="UP000001473"/>
    </source>
</evidence>
<name>C4LGR8_CORK4</name>
<dbReference type="InterPro" id="IPR029058">
    <property type="entry name" value="AB_hydrolase_fold"/>
</dbReference>
<dbReference type="STRING" id="645127.ckrop_0232"/>
<dbReference type="EMBL" id="CP001620">
    <property type="protein sequence ID" value="ACR17023.1"/>
    <property type="molecule type" value="Genomic_DNA"/>
</dbReference>
<gene>
    <name evidence="2" type="ordered locus">ckrop_0232</name>
</gene>
<accession>C4LGR8</accession>
<dbReference type="SUPFAM" id="SSF53474">
    <property type="entry name" value="alpha/beta-Hydrolases"/>
    <property type="match status" value="1"/>
</dbReference>
<proteinExistence type="predicted"/>